<keyword evidence="4" id="KW-1185">Reference proteome</keyword>
<organism evidence="3 4">
    <name type="scientific">Mycolicibacterium hippocampi</name>
    <dbReference type="NCBI Taxonomy" id="659824"/>
    <lineage>
        <taxon>Bacteria</taxon>
        <taxon>Bacillati</taxon>
        <taxon>Actinomycetota</taxon>
        <taxon>Actinomycetes</taxon>
        <taxon>Mycobacteriales</taxon>
        <taxon>Mycobacteriaceae</taxon>
        <taxon>Mycolicibacterium</taxon>
    </lineage>
</organism>
<evidence type="ECO:0000259" key="2">
    <source>
        <dbReference type="PROSITE" id="PS50887"/>
    </source>
</evidence>
<reference evidence="3 4" key="1">
    <citation type="journal article" date="2019" name="Emerg. Microbes Infect.">
        <title>Comprehensive subspecies identification of 175 nontuberculous mycobacteria species based on 7547 genomic profiles.</title>
        <authorList>
            <person name="Matsumoto Y."/>
            <person name="Kinjo T."/>
            <person name="Motooka D."/>
            <person name="Nabeya D."/>
            <person name="Jung N."/>
            <person name="Uechi K."/>
            <person name="Horii T."/>
            <person name="Iida T."/>
            <person name="Fujita J."/>
            <person name="Nakamura S."/>
        </authorList>
    </citation>
    <scope>NUCLEOTIDE SEQUENCE [LARGE SCALE GENOMIC DNA]</scope>
    <source>
        <strain evidence="3 4">JCM 30996</strain>
    </source>
</reference>
<dbReference type="Proteomes" id="UP000465304">
    <property type="component" value="Unassembled WGS sequence"/>
</dbReference>
<feature type="transmembrane region" description="Helical" evidence="1">
    <location>
        <begin position="84"/>
        <end position="101"/>
    </location>
</feature>
<dbReference type="EMBL" id="BLLB01000002">
    <property type="protein sequence ID" value="GFH02647.1"/>
    <property type="molecule type" value="Genomic_DNA"/>
</dbReference>
<dbReference type="SUPFAM" id="SSF55073">
    <property type="entry name" value="Nucleotide cyclase"/>
    <property type="match status" value="1"/>
</dbReference>
<evidence type="ECO:0000256" key="1">
    <source>
        <dbReference type="SAM" id="Phobius"/>
    </source>
</evidence>
<sequence length="359" mass="38460">MGWWQTDQFDWFTIYLRDRGLQLRWRLAVFVFTVFLGAVPLLLLASPAGPDTALRRGFAIAAAVSAFAVSTLWLLRWPSRTQSLIYNAVCSGCIAAGCLVVPDPYGGLMGCTLFAAVGGFLAYFHALAHVLANFVVAMGCAAITATRMFVDTGDGVLVVASFLLVIGLNIGVPFGIYSVVHTLRVDLRNSDRDPLTGLLNRRSFYNAVQELLVAVQGTAGLHLNVTMVDLDDFKKLNDTRGHAVGDQALVGVGVVLAENCSRGAVLGRLGGEEFVIADTATAAEHAAAAERIRAGIAATPYRITASLGTCSAALPVDVSDSVADFIEQLIRVADETMYRSKRAGGNRSQRRYLDQAECP</sequence>
<dbReference type="InterPro" id="IPR029787">
    <property type="entry name" value="Nucleotide_cyclase"/>
</dbReference>
<gene>
    <name evidence="3" type="ORF">MHIP_31300</name>
</gene>
<dbReference type="CDD" id="cd01949">
    <property type="entry name" value="GGDEF"/>
    <property type="match status" value="1"/>
</dbReference>
<feature type="transmembrane region" description="Helical" evidence="1">
    <location>
        <begin position="57"/>
        <end position="75"/>
    </location>
</feature>
<feature type="transmembrane region" description="Helical" evidence="1">
    <location>
        <begin position="131"/>
        <end position="150"/>
    </location>
</feature>
<dbReference type="PANTHER" id="PTHR45138">
    <property type="entry name" value="REGULATORY COMPONENTS OF SENSORY TRANSDUCTION SYSTEM"/>
    <property type="match status" value="1"/>
</dbReference>
<dbReference type="NCBIfam" id="TIGR00254">
    <property type="entry name" value="GGDEF"/>
    <property type="match status" value="1"/>
</dbReference>
<dbReference type="RefSeq" id="WP_163895933.1">
    <property type="nucleotide sequence ID" value="NZ_JACKSE010000195.1"/>
</dbReference>
<dbReference type="InterPro" id="IPR043128">
    <property type="entry name" value="Rev_trsase/Diguanyl_cyclase"/>
</dbReference>
<name>A0A7I9ZPG7_9MYCO</name>
<keyword evidence="1" id="KW-0472">Membrane</keyword>
<dbReference type="GO" id="GO:0052621">
    <property type="term" value="F:diguanylate cyclase activity"/>
    <property type="evidence" value="ECO:0007669"/>
    <property type="project" value="TreeGrafter"/>
</dbReference>
<protein>
    <recommendedName>
        <fullName evidence="2">GGDEF domain-containing protein</fullName>
    </recommendedName>
</protein>
<proteinExistence type="predicted"/>
<dbReference type="Pfam" id="PF00990">
    <property type="entry name" value="GGDEF"/>
    <property type="match status" value="1"/>
</dbReference>
<feature type="transmembrane region" description="Helical" evidence="1">
    <location>
        <begin position="27"/>
        <end position="45"/>
    </location>
</feature>
<evidence type="ECO:0000313" key="4">
    <source>
        <dbReference type="Proteomes" id="UP000465304"/>
    </source>
</evidence>
<dbReference type="InterPro" id="IPR050469">
    <property type="entry name" value="Diguanylate_Cyclase"/>
</dbReference>
<feature type="transmembrane region" description="Helical" evidence="1">
    <location>
        <begin position="156"/>
        <end position="180"/>
    </location>
</feature>
<dbReference type="Gene3D" id="3.30.70.270">
    <property type="match status" value="1"/>
</dbReference>
<keyword evidence="1" id="KW-0812">Transmembrane</keyword>
<dbReference type="InterPro" id="IPR000160">
    <property type="entry name" value="GGDEF_dom"/>
</dbReference>
<feature type="domain" description="GGDEF" evidence="2">
    <location>
        <begin position="221"/>
        <end position="353"/>
    </location>
</feature>
<dbReference type="SMART" id="SM00267">
    <property type="entry name" value="GGDEF"/>
    <property type="match status" value="1"/>
</dbReference>
<keyword evidence="1" id="KW-1133">Transmembrane helix</keyword>
<accession>A0A7I9ZPG7</accession>
<dbReference type="PANTHER" id="PTHR45138:SF9">
    <property type="entry name" value="DIGUANYLATE CYCLASE DGCM-RELATED"/>
    <property type="match status" value="1"/>
</dbReference>
<evidence type="ECO:0000313" key="3">
    <source>
        <dbReference type="EMBL" id="GFH02647.1"/>
    </source>
</evidence>
<dbReference type="AlphaFoldDB" id="A0A7I9ZPG7"/>
<comment type="caution">
    <text evidence="3">The sequence shown here is derived from an EMBL/GenBank/DDBJ whole genome shotgun (WGS) entry which is preliminary data.</text>
</comment>
<dbReference type="PROSITE" id="PS50887">
    <property type="entry name" value="GGDEF"/>
    <property type="match status" value="1"/>
</dbReference>